<comment type="catalytic activity">
    <reaction evidence="8">
        <text>L-aspartate + L-glutamine + ATP + H2O = L-asparagine + L-glutamate + AMP + diphosphate + H(+)</text>
        <dbReference type="Rhea" id="RHEA:12228"/>
        <dbReference type="ChEBI" id="CHEBI:15377"/>
        <dbReference type="ChEBI" id="CHEBI:15378"/>
        <dbReference type="ChEBI" id="CHEBI:29985"/>
        <dbReference type="ChEBI" id="CHEBI:29991"/>
        <dbReference type="ChEBI" id="CHEBI:30616"/>
        <dbReference type="ChEBI" id="CHEBI:33019"/>
        <dbReference type="ChEBI" id="CHEBI:58048"/>
        <dbReference type="ChEBI" id="CHEBI:58359"/>
        <dbReference type="ChEBI" id="CHEBI:456215"/>
        <dbReference type="EC" id="6.3.5.4"/>
    </reaction>
</comment>
<dbReference type="InterPro" id="IPR051786">
    <property type="entry name" value="ASN_synthetase/amidase"/>
</dbReference>
<dbReference type="PROSITE" id="PS51278">
    <property type="entry name" value="GATASE_TYPE_2"/>
    <property type="match status" value="1"/>
</dbReference>
<evidence type="ECO:0000256" key="1">
    <source>
        <dbReference type="ARBA" id="ARBA00005187"/>
    </source>
</evidence>
<dbReference type="AlphaFoldDB" id="B8HL60"/>
<comment type="similarity">
    <text evidence="2">Belongs to the asparagine synthetase family.</text>
</comment>
<evidence type="ECO:0000256" key="2">
    <source>
        <dbReference type="ARBA" id="ARBA00005752"/>
    </source>
</evidence>
<dbReference type="InterPro" id="IPR017932">
    <property type="entry name" value="GATase_2_dom"/>
</dbReference>
<accession>B8HL60</accession>
<feature type="binding site" evidence="9">
    <location>
        <position position="266"/>
    </location>
    <ligand>
        <name>ATP</name>
        <dbReference type="ChEBI" id="CHEBI:30616"/>
    </ligand>
</feature>
<dbReference type="GO" id="GO:0004066">
    <property type="term" value="F:asparagine synthase (glutamine-hydrolyzing) activity"/>
    <property type="evidence" value="ECO:0007669"/>
    <property type="project" value="UniProtKB-EC"/>
</dbReference>
<dbReference type="Gene3D" id="3.40.50.620">
    <property type="entry name" value="HUPs"/>
    <property type="match status" value="2"/>
</dbReference>
<dbReference type="PANTHER" id="PTHR43284">
    <property type="entry name" value="ASPARAGINE SYNTHETASE (GLUTAMINE-HYDROLYZING)"/>
    <property type="match status" value="1"/>
</dbReference>
<dbReference type="eggNOG" id="COG0367">
    <property type="taxonomic scope" value="Bacteria"/>
</dbReference>
<evidence type="ECO:0000256" key="8">
    <source>
        <dbReference type="ARBA" id="ARBA00048741"/>
    </source>
</evidence>
<dbReference type="HOGENOM" id="CLU_014658_3_3_3"/>
<dbReference type="Pfam" id="PF13537">
    <property type="entry name" value="GATase_7"/>
    <property type="match status" value="1"/>
</dbReference>
<comment type="pathway">
    <text evidence="1">Amino-acid biosynthesis; L-asparagine biosynthesis; L-asparagine from L-aspartate (L-Gln route): step 1/1.</text>
</comment>
<keyword evidence="5 9" id="KW-0067">ATP-binding</keyword>
<gene>
    <name evidence="11" type="ordered locus">Cyan7425_2952</name>
</gene>
<keyword evidence="6" id="KW-0061">Asparagine biosynthesis</keyword>
<evidence type="ECO:0000256" key="4">
    <source>
        <dbReference type="ARBA" id="ARBA00022741"/>
    </source>
</evidence>
<dbReference type="SUPFAM" id="SSF52402">
    <property type="entry name" value="Adenine nucleotide alpha hydrolases-like"/>
    <property type="match status" value="1"/>
</dbReference>
<evidence type="ECO:0000256" key="5">
    <source>
        <dbReference type="ARBA" id="ARBA00022840"/>
    </source>
</evidence>
<dbReference type="InterPro" id="IPR006426">
    <property type="entry name" value="Asn_synth_AEB"/>
</dbReference>
<dbReference type="SUPFAM" id="SSF56235">
    <property type="entry name" value="N-terminal nucleophile aminohydrolases (Ntn hydrolases)"/>
    <property type="match status" value="1"/>
</dbReference>
<name>B8HL60_CYAP4</name>
<dbReference type="PANTHER" id="PTHR43284:SF1">
    <property type="entry name" value="ASPARAGINE SYNTHETASE"/>
    <property type="match status" value="1"/>
</dbReference>
<dbReference type="PIRSF" id="PIRSF001589">
    <property type="entry name" value="Asn_synthetase_glu-h"/>
    <property type="match status" value="1"/>
</dbReference>
<dbReference type="GO" id="GO:0006529">
    <property type="term" value="P:asparagine biosynthetic process"/>
    <property type="evidence" value="ECO:0007669"/>
    <property type="project" value="UniProtKB-KW"/>
</dbReference>
<dbReference type="InterPro" id="IPR014729">
    <property type="entry name" value="Rossmann-like_a/b/a_fold"/>
</dbReference>
<dbReference type="Gene3D" id="3.60.20.10">
    <property type="entry name" value="Glutamine Phosphoribosylpyrophosphate, subunit 1, domain 1"/>
    <property type="match status" value="1"/>
</dbReference>
<keyword evidence="7" id="KW-0315">Glutamine amidotransferase</keyword>
<protein>
    <recommendedName>
        <fullName evidence="3">asparagine synthase (glutamine-hydrolyzing)</fullName>
        <ecNumber evidence="3">6.3.5.4</ecNumber>
    </recommendedName>
</protein>
<dbReference type="KEGG" id="cyn:Cyan7425_2952"/>
<reference evidence="11" key="1">
    <citation type="submission" date="2009-01" db="EMBL/GenBank/DDBJ databases">
        <title>Complete sequence of chromosome Cyanothece sp. PCC 7425.</title>
        <authorList>
            <consortium name="US DOE Joint Genome Institute"/>
            <person name="Lucas S."/>
            <person name="Copeland A."/>
            <person name="Lapidus A."/>
            <person name="Glavina del Rio T."/>
            <person name="Dalin E."/>
            <person name="Tice H."/>
            <person name="Bruce D."/>
            <person name="Goodwin L."/>
            <person name="Pitluck S."/>
            <person name="Sims D."/>
            <person name="Meineke L."/>
            <person name="Brettin T."/>
            <person name="Detter J.C."/>
            <person name="Han C."/>
            <person name="Larimer F."/>
            <person name="Land M."/>
            <person name="Hauser L."/>
            <person name="Kyrpides N."/>
            <person name="Ovchinnikova G."/>
            <person name="Liberton M."/>
            <person name="Stoeckel J."/>
            <person name="Banerjee A."/>
            <person name="Singh A."/>
            <person name="Page L."/>
            <person name="Sato H."/>
            <person name="Zhao L."/>
            <person name="Sherman L."/>
            <person name="Pakrasi H."/>
            <person name="Richardson P."/>
        </authorList>
    </citation>
    <scope>NUCLEOTIDE SEQUENCE</scope>
    <source>
        <strain evidence="11">PCC 7425</strain>
    </source>
</reference>
<sequence>MSGILALLNLDRAPIDSALLQKLTDTLAFRGPDAQSCWSEGAIGLAHTLLQTVSDTTGANQPLSLDGQLWISADVRLDRRAELIDRLEQTGSRLKLDPFTPDAALILYAYHTWGQDCLAHLWGDFSFTLWDSRQQVLFCARDQLGIKPFYYAQVGQTLICTNTLQSLRGHPLVSDQLNERAIADFLIFTINYDPATTSFADIQRLPPAHCLTLSLADPTVKVHRYWSLPCPEPIRYRCDQDYIYQLKTLLKLAVGDRLRTERVSLLLSGGMDSSSLAATATQGFPSTNLKAFTTVYDRLIPDQERYYASQVAQFLSLPIEFLIADDFKLYQDWSSHAPPQPHHNPRSIVSHQLYQLASHHSHVALYGEGGDEGFTVAFLLDLLHGMPWSPHLFTDLWRCWRYRARPGLGFQYYRNRYQNRLSLSSPTQQSPPFPAWLRSDLIQRLDLVDRWHQIHTIPKPEVYPFRPRAYNRLTFPLWGSVLENINPGFTGLPLEIRLPFLDLRLVEFLLALPPWPWCIHKKLLRLGMQDMLPPIITQRPKTALVADPIPLMQPALNLTEVISTASGLDRYVDLNELQTHLDDRNQSSARTWQTLRPVSLGLWFLDNFS</sequence>
<keyword evidence="4 9" id="KW-0547">Nucleotide-binding</keyword>
<dbReference type="EC" id="6.3.5.4" evidence="3"/>
<dbReference type="OrthoDB" id="9763290at2"/>
<dbReference type="InterPro" id="IPR033738">
    <property type="entry name" value="AsnB_N"/>
</dbReference>
<evidence type="ECO:0000256" key="6">
    <source>
        <dbReference type="ARBA" id="ARBA00022888"/>
    </source>
</evidence>
<keyword evidence="11" id="KW-0436">Ligase</keyword>
<feature type="domain" description="Glutamine amidotransferase type-2" evidence="10">
    <location>
        <begin position="2"/>
        <end position="216"/>
    </location>
</feature>
<dbReference type="GO" id="GO:0005829">
    <property type="term" value="C:cytosol"/>
    <property type="evidence" value="ECO:0007669"/>
    <property type="project" value="TreeGrafter"/>
</dbReference>
<dbReference type="CDD" id="cd01991">
    <property type="entry name" value="Asn_synthase_B_C"/>
    <property type="match status" value="1"/>
</dbReference>
<dbReference type="Pfam" id="PF00733">
    <property type="entry name" value="Asn_synthase"/>
    <property type="match status" value="1"/>
</dbReference>
<dbReference type="InterPro" id="IPR001962">
    <property type="entry name" value="Asn_synthase"/>
</dbReference>
<dbReference type="CDD" id="cd00712">
    <property type="entry name" value="AsnB"/>
    <property type="match status" value="1"/>
</dbReference>
<organism evidence="11">
    <name type="scientific">Cyanothece sp. (strain PCC 7425 / ATCC 29141)</name>
    <dbReference type="NCBI Taxonomy" id="395961"/>
    <lineage>
        <taxon>Bacteria</taxon>
        <taxon>Bacillati</taxon>
        <taxon>Cyanobacteriota</taxon>
        <taxon>Cyanophyceae</taxon>
        <taxon>Gomontiellales</taxon>
        <taxon>Cyanothecaceae</taxon>
        <taxon>Cyanothece</taxon>
    </lineage>
</organism>
<evidence type="ECO:0000256" key="9">
    <source>
        <dbReference type="PIRSR" id="PIRSR001589-2"/>
    </source>
</evidence>
<evidence type="ECO:0000256" key="3">
    <source>
        <dbReference type="ARBA" id="ARBA00012737"/>
    </source>
</evidence>
<evidence type="ECO:0000259" key="10">
    <source>
        <dbReference type="PROSITE" id="PS51278"/>
    </source>
</evidence>
<dbReference type="STRING" id="395961.Cyan7425_2952"/>
<feature type="binding site" evidence="9">
    <location>
        <position position="102"/>
    </location>
    <ligand>
        <name>L-glutamine</name>
        <dbReference type="ChEBI" id="CHEBI:58359"/>
    </ligand>
</feature>
<dbReference type="GO" id="GO:0005524">
    <property type="term" value="F:ATP binding"/>
    <property type="evidence" value="ECO:0007669"/>
    <property type="project" value="UniProtKB-KW"/>
</dbReference>
<dbReference type="InterPro" id="IPR029055">
    <property type="entry name" value="Ntn_hydrolases_N"/>
</dbReference>
<keyword evidence="6" id="KW-0028">Amino-acid biosynthesis</keyword>
<proteinExistence type="inferred from homology"/>
<dbReference type="EMBL" id="CP001344">
    <property type="protein sequence ID" value="ACL45292.1"/>
    <property type="molecule type" value="Genomic_DNA"/>
</dbReference>
<evidence type="ECO:0000313" key="11">
    <source>
        <dbReference type="EMBL" id="ACL45292.1"/>
    </source>
</evidence>
<evidence type="ECO:0000256" key="7">
    <source>
        <dbReference type="ARBA" id="ARBA00022962"/>
    </source>
</evidence>